<evidence type="ECO:0000313" key="3">
    <source>
        <dbReference type="Proteomes" id="UP000562352"/>
    </source>
</evidence>
<comment type="caution">
    <text evidence="2">The sequence shown here is derived from an EMBL/GenBank/DDBJ whole genome shotgun (WGS) entry which is preliminary data.</text>
</comment>
<dbReference type="AlphaFoldDB" id="A0A841DF23"/>
<proteinExistence type="predicted"/>
<organism evidence="2 3">
    <name type="scientific">Planomonospora venezuelensis</name>
    <dbReference type="NCBI Taxonomy" id="1999"/>
    <lineage>
        <taxon>Bacteria</taxon>
        <taxon>Bacillati</taxon>
        <taxon>Actinomycetota</taxon>
        <taxon>Actinomycetes</taxon>
        <taxon>Streptosporangiales</taxon>
        <taxon>Streptosporangiaceae</taxon>
        <taxon>Planomonospora</taxon>
    </lineage>
</organism>
<reference evidence="2 3" key="1">
    <citation type="submission" date="2020-08" db="EMBL/GenBank/DDBJ databases">
        <title>Genomic Encyclopedia of Type Strains, Phase III (KMG-III): the genomes of soil and plant-associated and newly described type strains.</title>
        <authorList>
            <person name="Whitman W."/>
        </authorList>
    </citation>
    <scope>NUCLEOTIDE SEQUENCE [LARGE SCALE GENOMIC DNA]</scope>
    <source>
        <strain evidence="2 3">CECT 3303</strain>
    </source>
</reference>
<protein>
    <submittedName>
        <fullName evidence="2">Uncharacterized protein</fullName>
    </submittedName>
</protein>
<dbReference type="EMBL" id="JACHJJ010000034">
    <property type="protein sequence ID" value="MBB5967527.1"/>
    <property type="molecule type" value="Genomic_DNA"/>
</dbReference>
<sequence>MTVDELRRGGLTGADVRQRAGLPLEDRRGSGAGHPA</sequence>
<evidence type="ECO:0000256" key="1">
    <source>
        <dbReference type="SAM" id="MobiDB-lite"/>
    </source>
</evidence>
<feature type="region of interest" description="Disordered" evidence="1">
    <location>
        <begin position="1"/>
        <end position="36"/>
    </location>
</feature>
<dbReference type="Proteomes" id="UP000562352">
    <property type="component" value="Unassembled WGS sequence"/>
</dbReference>
<name>A0A841DF23_PLAVE</name>
<keyword evidence="3" id="KW-1185">Reference proteome</keyword>
<gene>
    <name evidence="2" type="ORF">FHS22_006834</name>
</gene>
<evidence type="ECO:0000313" key="2">
    <source>
        <dbReference type="EMBL" id="MBB5967527.1"/>
    </source>
</evidence>
<accession>A0A841DF23</accession>